<evidence type="ECO:0000256" key="1">
    <source>
        <dbReference type="SAM" id="MobiDB-lite"/>
    </source>
</evidence>
<evidence type="ECO:0000313" key="3">
    <source>
        <dbReference type="Proteomes" id="UP000723463"/>
    </source>
</evidence>
<feature type="compositionally biased region" description="Low complexity" evidence="1">
    <location>
        <begin position="73"/>
        <end position="87"/>
    </location>
</feature>
<reference evidence="2" key="1">
    <citation type="journal article" date="2020" name="Fungal Divers.">
        <title>Resolving the Mortierellaceae phylogeny through synthesis of multi-gene phylogenetics and phylogenomics.</title>
        <authorList>
            <person name="Vandepol N."/>
            <person name="Liber J."/>
            <person name="Desiro A."/>
            <person name="Na H."/>
            <person name="Kennedy M."/>
            <person name="Barry K."/>
            <person name="Grigoriev I.V."/>
            <person name="Miller A.N."/>
            <person name="O'Donnell K."/>
            <person name="Stajich J.E."/>
            <person name="Bonito G."/>
        </authorList>
    </citation>
    <scope>NUCLEOTIDE SEQUENCE</scope>
    <source>
        <strain evidence="2">NRRL 2591</strain>
    </source>
</reference>
<gene>
    <name evidence="2" type="ORF">EC957_002306</name>
</gene>
<feature type="compositionally biased region" description="Basic and acidic residues" evidence="1">
    <location>
        <begin position="379"/>
        <end position="396"/>
    </location>
</feature>
<evidence type="ECO:0000313" key="2">
    <source>
        <dbReference type="EMBL" id="KAF9542155.1"/>
    </source>
</evidence>
<organism evidence="2 3">
    <name type="scientific">Mortierella hygrophila</name>
    <dbReference type="NCBI Taxonomy" id="979708"/>
    <lineage>
        <taxon>Eukaryota</taxon>
        <taxon>Fungi</taxon>
        <taxon>Fungi incertae sedis</taxon>
        <taxon>Mucoromycota</taxon>
        <taxon>Mortierellomycotina</taxon>
        <taxon>Mortierellomycetes</taxon>
        <taxon>Mortierellales</taxon>
        <taxon>Mortierellaceae</taxon>
        <taxon>Mortierella</taxon>
    </lineage>
</organism>
<dbReference type="AlphaFoldDB" id="A0A9P6F542"/>
<sequence length="495" mass="53351">MVTATPTALNSFNNNKPRTTATQLAKLRSQPIVVDLDAIPPPTSPLPIPNAPSSPIIPVARTAPRKLSQDKISGSPVPVPCSGSGSLRPPPRPRSIVSHMSLSNPPIESLPPVPVLLHSNDSYLSSTPTSPTSPTGPSFFSAISPRLEGIQCYSLPSNVLRSASMGRVSETAKHRPGRKTRTASNIAANGDNIPIQSEKQRARIACEMAESLPVPIPCDSSLMVSLEEPVNRVVSPIPIAQEESKEADITTVGFTALPERPMCWTATRYYGIESSMRWREGVDPIQKRFSSSNGSWRCQDRFAVFFRPGDDIGPDQVVKKTFWSEAWPYPIETILYGTAATTSTPSSTTTASTTAIAASSSKNGGLNRYSLTRGMETGEGERTGGYRSDHEGDRQISRGRTGSRQYSAGENVLKTAASFPSSGRSRDPRYITSEGVSKIAKVTIPMPDVAIDQMELVKAPVKVELCIYILESPLRVNATATLLGRTVEGTTKLYV</sequence>
<proteinExistence type="predicted"/>
<comment type="caution">
    <text evidence="2">The sequence shown here is derived from an EMBL/GenBank/DDBJ whole genome shotgun (WGS) entry which is preliminary data.</text>
</comment>
<name>A0A9P6F542_9FUNG</name>
<accession>A0A9P6F542</accession>
<protein>
    <submittedName>
        <fullName evidence="2">Uncharacterized protein</fullName>
    </submittedName>
</protein>
<feature type="region of interest" description="Disordered" evidence="1">
    <location>
        <begin position="341"/>
        <end position="405"/>
    </location>
</feature>
<keyword evidence="3" id="KW-1185">Reference proteome</keyword>
<feature type="region of interest" description="Disordered" evidence="1">
    <location>
        <begin position="68"/>
        <end position="98"/>
    </location>
</feature>
<dbReference type="EMBL" id="JAAAXW010000146">
    <property type="protein sequence ID" value="KAF9542155.1"/>
    <property type="molecule type" value="Genomic_DNA"/>
</dbReference>
<dbReference type="Proteomes" id="UP000723463">
    <property type="component" value="Unassembled WGS sequence"/>
</dbReference>
<feature type="compositionally biased region" description="Low complexity" evidence="1">
    <location>
        <begin position="341"/>
        <end position="361"/>
    </location>
</feature>